<feature type="domain" description="RRM" evidence="2">
    <location>
        <begin position="23"/>
        <end position="91"/>
    </location>
</feature>
<accession>A0AAD2HKE3</accession>
<dbReference type="GO" id="GO:0005654">
    <property type="term" value="C:nucleoplasm"/>
    <property type="evidence" value="ECO:0007669"/>
    <property type="project" value="TreeGrafter"/>
</dbReference>
<dbReference type="PROSITE" id="PS50882">
    <property type="entry name" value="YTH"/>
    <property type="match status" value="1"/>
</dbReference>
<dbReference type="GO" id="GO:0000381">
    <property type="term" value="P:regulation of alternative mRNA splicing, via spliceosome"/>
    <property type="evidence" value="ECO:0007669"/>
    <property type="project" value="TreeGrafter"/>
</dbReference>
<dbReference type="InterPro" id="IPR012677">
    <property type="entry name" value="Nucleotide-bd_a/b_plait_sf"/>
</dbReference>
<dbReference type="GO" id="GO:1990247">
    <property type="term" value="F:N6-methyladenosine-containing RNA reader activity"/>
    <property type="evidence" value="ECO:0007669"/>
    <property type="project" value="TreeGrafter"/>
</dbReference>
<evidence type="ECO:0000256" key="1">
    <source>
        <dbReference type="PROSITE-ProRule" id="PRU00176"/>
    </source>
</evidence>
<dbReference type="Pfam" id="PF04146">
    <property type="entry name" value="YTH"/>
    <property type="match status" value="1"/>
</dbReference>
<dbReference type="EMBL" id="CAVNYO010000419">
    <property type="protein sequence ID" value="CAK5277566.1"/>
    <property type="molecule type" value="Genomic_DNA"/>
</dbReference>
<gene>
    <name evidence="4" type="ORF">MYCIT1_LOCUS26578</name>
</gene>
<dbReference type="InterPro" id="IPR035979">
    <property type="entry name" value="RBD_domain_sf"/>
</dbReference>
<evidence type="ECO:0000313" key="5">
    <source>
        <dbReference type="Proteomes" id="UP001295794"/>
    </source>
</evidence>
<comment type="caution">
    <text evidence="4">The sequence shown here is derived from an EMBL/GenBank/DDBJ whole genome shotgun (WGS) entry which is preliminary data.</text>
</comment>
<evidence type="ECO:0008006" key="6">
    <source>
        <dbReference type="Google" id="ProtNLM"/>
    </source>
</evidence>
<dbReference type="Proteomes" id="UP001295794">
    <property type="component" value="Unassembled WGS sequence"/>
</dbReference>
<dbReference type="InterPro" id="IPR000504">
    <property type="entry name" value="RRM_dom"/>
</dbReference>
<keyword evidence="1" id="KW-0694">RNA-binding</keyword>
<name>A0AAD2HKE3_9AGAR</name>
<evidence type="ECO:0000259" key="3">
    <source>
        <dbReference type="PROSITE" id="PS50882"/>
    </source>
</evidence>
<organism evidence="4 5">
    <name type="scientific">Mycena citricolor</name>
    <dbReference type="NCBI Taxonomy" id="2018698"/>
    <lineage>
        <taxon>Eukaryota</taxon>
        <taxon>Fungi</taxon>
        <taxon>Dikarya</taxon>
        <taxon>Basidiomycota</taxon>
        <taxon>Agaricomycotina</taxon>
        <taxon>Agaricomycetes</taxon>
        <taxon>Agaricomycetidae</taxon>
        <taxon>Agaricales</taxon>
        <taxon>Marasmiineae</taxon>
        <taxon>Mycenaceae</taxon>
        <taxon>Mycena</taxon>
    </lineage>
</organism>
<dbReference type="Gene3D" id="3.10.590.10">
    <property type="entry name" value="ph1033 like domains"/>
    <property type="match status" value="1"/>
</dbReference>
<protein>
    <recommendedName>
        <fullName evidence="6">RRM domain-containing protein</fullName>
    </recommendedName>
</protein>
<dbReference type="CDD" id="cd00590">
    <property type="entry name" value="RRM_SF"/>
    <property type="match status" value="1"/>
</dbReference>
<dbReference type="PROSITE" id="PS50102">
    <property type="entry name" value="RRM"/>
    <property type="match status" value="1"/>
</dbReference>
<dbReference type="Pfam" id="PF25701">
    <property type="entry name" value="RRM_YTH1"/>
    <property type="match status" value="1"/>
</dbReference>
<reference evidence="4" key="1">
    <citation type="submission" date="2023-11" db="EMBL/GenBank/DDBJ databases">
        <authorList>
            <person name="De Vega J J."/>
            <person name="De Vega J J."/>
        </authorList>
    </citation>
    <scope>NUCLEOTIDE SEQUENCE</scope>
</reference>
<proteinExistence type="predicted"/>
<keyword evidence="5" id="KW-1185">Reference proteome</keyword>
<evidence type="ECO:0000313" key="4">
    <source>
        <dbReference type="EMBL" id="CAK5277566.1"/>
    </source>
</evidence>
<dbReference type="PANTHER" id="PTHR12357">
    <property type="entry name" value="YTH YT521-B HOMOLOGY DOMAIN-CONTAINING"/>
    <property type="match status" value="1"/>
</dbReference>
<evidence type="ECO:0000259" key="2">
    <source>
        <dbReference type="PROSITE" id="PS50102"/>
    </source>
</evidence>
<dbReference type="GO" id="GO:0000398">
    <property type="term" value="P:mRNA splicing, via spliceosome"/>
    <property type="evidence" value="ECO:0007669"/>
    <property type="project" value="TreeGrafter"/>
</dbReference>
<sequence length="220" mass="25003">MEALKTPTRRPYHPAAPAKRSEWAMWVGNVPKDATEEELWDLFTGSRDHGVQSMILLSRTKCAFVNFVSEAHLAIAVERFDGKQLRPHSRRAPLVCRVRGREEDLQAGVGIQRGMGLHKEWVDAQRSHGHVDRLDSPISDASTSSSFLQTHFPQRFFVLKSHSRRELDRSVADGLWSTQSHNRGVLEQASRTAEETILFFSVNRSGEFYGYGRYSNSHPT</sequence>
<dbReference type="SUPFAM" id="SSF54928">
    <property type="entry name" value="RNA-binding domain, RBD"/>
    <property type="match status" value="1"/>
</dbReference>
<dbReference type="InterPro" id="IPR045168">
    <property type="entry name" value="YTH_prot"/>
</dbReference>
<dbReference type="InterPro" id="IPR057720">
    <property type="entry name" value="RRM_YTH1"/>
</dbReference>
<dbReference type="CDD" id="cd21134">
    <property type="entry name" value="YTH"/>
    <property type="match status" value="1"/>
</dbReference>
<dbReference type="InterPro" id="IPR007275">
    <property type="entry name" value="YTH_domain"/>
</dbReference>
<dbReference type="SMART" id="SM00360">
    <property type="entry name" value="RRM"/>
    <property type="match status" value="1"/>
</dbReference>
<dbReference type="Gene3D" id="3.30.70.330">
    <property type="match status" value="1"/>
</dbReference>
<dbReference type="AlphaFoldDB" id="A0AAD2HKE3"/>
<feature type="domain" description="YTH" evidence="3">
    <location>
        <begin position="154"/>
        <end position="220"/>
    </location>
</feature>
<dbReference type="GO" id="GO:0003729">
    <property type="term" value="F:mRNA binding"/>
    <property type="evidence" value="ECO:0007669"/>
    <property type="project" value="TreeGrafter"/>
</dbReference>
<dbReference type="PANTHER" id="PTHR12357:SF3">
    <property type="entry name" value="YTH DOMAIN-CONTAINING PROTEIN 1"/>
    <property type="match status" value="1"/>
</dbReference>